<protein>
    <submittedName>
        <fullName evidence="4">Uncharacterized protein</fullName>
    </submittedName>
</protein>
<evidence type="ECO:0000256" key="3">
    <source>
        <dbReference type="SAM" id="Phobius"/>
    </source>
</evidence>
<dbReference type="SUPFAM" id="SSF103473">
    <property type="entry name" value="MFS general substrate transporter"/>
    <property type="match status" value="1"/>
</dbReference>
<dbReference type="InterPro" id="IPR011701">
    <property type="entry name" value="MFS"/>
</dbReference>
<comment type="caution">
    <text evidence="4">The sequence shown here is derived from an EMBL/GenBank/DDBJ whole genome shotgun (WGS) entry which is preliminary data.</text>
</comment>
<dbReference type="InterPro" id="IPR050327">
    <property type="entry name" value="Proton-linked_MCT"/>
</dbReference>
<evidence type="ECO:0000256" key="1">
    <source>
        <dbReference type="ARBA" id="ARBA00004141"/>
    </source>
</evidence>
<feature type="transmembrane region" description="Helical" evidence="3">
    <location>
        <begin position="224"/>
        <end position="242"/>
    </location>
</feature>
<dbReference type="Pfam" id="PF07690">
    <property type="entry name" value="MFS_1"/>
    <property type="match status" value="1"/>
</dbReference>
<name>A0A9P7K5H3_9AGAR</name>
<accession>A0A9P7K5H3</accession>
<gene>
    <name evidence="4" type="ORF">H0H81_006382</name>
</gene>
<evidence type="ECO:0000256" key="2">
    <source>
        <dbReference type="ARBA" id="ARBA00006727"/>
    </source>
</evidence>
<keyword evidence="3" id="KW-1133">Transmembrane helix</keyword>
<keyword evidence="3" id="KW-0472">Membrane</keyword>
<dbReference type="InterPro" id="IPR036259">
    <property type="entry name" value="MFS_trans_sf"/>
</dbReference>
<dbReference type="OrthoDB" id="6509908at2759"/>
<feature type="transmembrane region" description="Helical" evidence="3">
    <location>
        <begin position="248"/>
        <end position="271"/>
    </location>
</feature>
<dbReference type="GO" id="GO:0016020">
    <property type="term" value="C:membrane"/>
    <property type="evidence" value="ECO:0007669"/>
    <property type="project" value="UniProtKB-SubCell"/>
</dbReference>
<reference evidence="4" key="1">
    <citation type="submission" date="2021-02" db="EMBL/GenBank/DDBJ databases">
        <authorList>
            <person name="Nieuwenhuis M."/>
            <person name="Van De Peppel L.J.J."/>
        </authorList>
    </citation>
    <scope>NUCLEOTIDE SEQUENCE</scope>
    <source>
        <strain evidence="4">D49</strain>
    </source>
</reference>
<keyword evidence="5" id="KW-1185">Reference proteome</keyword>
<dbReference type="Gene3D" id="1.20.1250.20">
    <property type="entry name" value="MFS general substrate transporter like domains"/>
    <property type="match status" value="2"/>
</dbReference>
<keyword evidence="3" id="KW-0812">Transmembrane</keyword>
<proteinExistence type="inferred from homology"/>
<feature type="transmembrane region" description="Helical" evidence="3">
    <location>
        <begin position="193"/>
        <end position="212"/>
    </location>
</feature>
<feature type="transmembrane region" description="Helical" evidence="3">
    <location>
        <begin position="283"/>
        <end position="304"/>
    </location>
</feature>
<dbReference type="EMBL" id="JABCKI010005878">
    <property type="protein sequence ID" value="KAG5636915.1"/>
    <property type="molecule type" value="Genomic_DNA"/>
</dbReference>
<dbReference type="PANTHER" id="PTHR11360:SF284">
    <property type="entry name" value="EG:103B4.3 PROTEIN-RELATED"/>
    <property type="match status" value="1"/>
</dbReference>
<evidence type="ECO:0000313" key="5">
    <source>
        <dbReference type="Proteomes" id="UP000717328"/>
    </source>
</evidence>
<feature type="transmembrane region" description="Helical" evidence="3">
    <location>
        <begin position="52"/>
        <end position="74"/>
    </location>
</feature>
<evidence type="ECO:0000313" key="4">
    <source>
        <dbReference type="EMBL" id="KAG5636915.1"/>
    </source>
</evidence>
<dbReference type="GO" id="GO:0022857">
    <property type="term" value="F:transmembrane transporter activity"/>
    <property type="evidence" value="ECO:0007669"/>
    <property type="project" value="InterPro"/>
</dbReference>
<feature type="transmembrane region" description="Helical" evidence="3">
    <location>
        <begin position="86"/>
        <end position="103"/>
    </location>
</feature>
<dbReference type="Proteomes" id="UP000717328">
    <property type="component" value="Unassembled WGS sequence"/>
</dbReference>
<dbReference type="AlphaFoldDB" id="A0A9P7K5H3"/>
<dbReference type="PANTHER" id="PTHR11360">
    <property type="entry name" value="MONOCARBOXYLATE TRANSPORTER"/>
    <property type="match status" value="1"/>
</dbReference>
<comment type="subcellular location">
    <subcellularLocation>
        <location evidence="1">Membrane</location>
        <topology evidence="1">Multi-pass membrane protein</topology>
    </subcellularLocation>
</comment>
<feature type="transmembrane region" description="Helical" evidence="3">
    <location>
        <begin position="115"/>
        <end position="135"/>
    </location>
</feature>
<sequence length="366" mass="39143">MSVNDTERRPGDSDLPTLSKDFSLYEVTGDHSKPMDDEHIKTPPPMPPVGRWRAWLVVCGVSCGICFGPTIGLVGHWFQKNRGLPLAITALGSSFGGTLIPIVARQLIPRVGFQWTMRILGFILACTLGVSNLTLKRRLPPKNVPGGLLNLKALKNPAFAVYCISTTVAFLGMYTLLTFIDVSAVAIGIPESFSFYLVSIANAGSGAGRLTCGLIVDKTGPVNIIVPMTVAAATITYLWPMAQTKDSLIAVAVVYGFTSAAYVATFQMPLYELGDIEDVGRRAGMVMTFAAFGAVAGPPISGAISRTSGGFSAVGYYAGEPLISSYIVTNILTRIYYRKYDFVILYIDDDNASSGSGQILGQILTI</sequence>
<feature type="transmembrane region" description="Helical" evidence="3">
    <location>
        <begin position="159"/>
        <end position="187"/>
    </location>
</feature>
<reference evidence="4" key="2">
    <citation type="submission" date="2021-10" db="EMBL/GenBank/DDBJ databases">
        <title>Phylogenomics reveals ancestral predisposition of the termite-cultivated fungus Termitomyces towards a domesticated lifestyle.</title>
        <authorList>
            <person name="Auxier B."/>
            <person name="Grum-Grzhimaylo A."/>
            <person name="Cardenas M.E."/>
            <person name="Lodge J.D."/>
            <person name="Laessoe T."/>
            <person name="Pedersen O."/>
            <person name="Smith M.E."/>
            <person name="Kuyper T.W."/>
            <person name="Franco-Molano E.A."/>
            <person name="Baroni T.J."/>
            <person name="Aanen D.K."/>
        </authorList>
    </citation>
    <scope>NUCLEOTIDE SEQUENCE</scope>
    <source>
        <strain evidence="4">D49</strain>
    </source>
</reference>
<comment type="similarity">
    <text evidence="2">Belongs to the major facilitator superfamily. Monocarboxylate porter (TC 2.A.1.13) family.</text>
</comment>
<organism evidence="4 5">
    <name type="scientific">Sphagnurus paluster</name>
    <dbReference type="NCBI Taxonomy" id="117069"/>
    <lineage>
        <taxon>Eukaryota</taxon>
        <taxon>Fungi</taxon>
        <taxon>Dikarya</taxon>
        <taxon>Basidiomycota</taxon>
        <taxon>Agaricomycotina</taxon>
        <taxon>Agaricomycetes</taxon>
        <taxon>Agaricomycetidae</taxon>
        <taxon>Agaricales</taxon>
        <taxon>Tricholomatineae</taxon>
        <taxon>Lyophyllaceae</taxon>
        <taxon>Sphagnurus</taxon>
    </lineage>
</organism>
<feature type="transmembrane region" description="Helical" evidence="3">
    <location>
        <begin position="316"/>
        <end position="337"/>
    </location>
</feature>